<gene>
    <name evidence="2" type="primary">Dyak\GE16860</name>
    <name evidence="2" type="synonym">dyak_GLEANR_18241</name>
    <name evidence="2" type="synonym">GE16860</name>
    <name evidence="2" type="ORF">Dyak_GE16860</name>
</gene>
<evidence type="ECO:0000256" key="1">
    <source>
        <dbReference type="SAM" id="Coils"/>
    </source>
</evidence>
<accession>B4Q066</accession>
<reference evidence="2 3" key="2">
    <citation type="journal article" date="2007" name="PLoS Biol.">
        <title>Principles of genome evolution in the Drosophila melanogaster species group.</title>
        <authorList>
            <person name="Ranz J.M."/>
            <person name="Maurin D."/>
            <person name="Chan Y.S."/>
            <person name="von Grotthuss M."/>
            <person name="Hillier L.W."/>
            <person name="Roote J."/>
            <person name="Ashburner M."/>
            <person name="Bergman C.M."/>
        </authorList>
    </citation>
    <scope>NUCLEOTIDE SEQUENCE [LARGE SCALE GENOMIC DNA]</scope>
    <source>
        <strain evidence="3">Tai18E2 / Tucson 14021-0261.01</strain>
    </source>
</reference>
<evidence type="ECO:0000313" key="2">
    <source>
        <dbReference type="EMBL" id="EDX01218.1"/>
    </source>
</evidence>
<dbReference type="EMBL" id="CM000162">
    <property type="protein sequence ID" value="EDX01218.1"/>
    <property type="molecule type" value="Genomic_DNA"/>
</dbReference>
<dbReference type="SMR" id="B4Q066"/>
<dbReference type="HOGENOM" id="CLU_038307_0_0_1"/>
<dbReference type="Proteomes" id="UP000002282">
    <property type="component" value="Chromosome X"/>
</dbReference>
<dbReference type="OrthoDB" id="7856917at2759"/>
<keyword evidence="1" id="KW-0175">Coiled coil</keyword>
<sequence>MSLPKRSSKNQPLGYKELQKLEELYPVVMSAPNQQITPWNDVDRQLQDGMGELQLMFNRLAPPPSSGKCNPNRSNPIIHNLDERPLPIVAGSWGQVKKTHTRNPILNPEDCVPEIEEKPEQAVQLIEEDLPAQEMDARTRLLAIRFFNLMLAKLWRRRRAEVCDLHTLVRKYQVHAARTQTELFTRNQMICSEQRRGEQLNNQLMRAISRVRVTMQSCADLDNELQQLRIREASLSNELASKSLECEYFAEMLDSFRTDMFRELTNYREGAAELANQQRRALELEYENAELEDKLLTIKDQFLQQNDQMSVALGEKQQQLDAAYETLKHYEQELVQLETKYQEMLSQTGLEVDLQREVSILRKNMSVPRCLIFYLTACNWGTFHGCVYHVVAGTLDCLAPAFSTPPMTNNLLRMGMAAIFLLYAMY</sequence>
<name>B4Q066_DROYA</name>
<proteinExistence type="predicted"/>
<feature type="coiled-coil region" evidence="1">
    <location>
        <begin position="272"/>
        <end position="347"/>
    </location>
</feature>
<dbReference type="PhylomeDB" id="B4Q066"/>
<dbReference type="eggNOG" id="ENOG502TCFZ">
    <property type="taxonomic scope" value="Eukaryota"/>
</dbReference>
<dbReference type="AlphaFoldDB" id="B4Q066"/>
<keyword evidence="3" id="KW-1185">Reference proteome</keyword>
<dbReference type="KEGG" id="dya:Dyak_GE16860"/>
<organism evidence="2 3">
    <name type="scientific">Drosophila yakuba</name>
    <name type="common">Fruit fly</name>
    <dbReference type="NCBI Taxonomy" id="7245"/>
    <lineage>
        <taxon>Eukaryota</taxon>
        <taxon>Metazoa</taxon>
        <taxon>Ecdysozoa</taxon>
        <taxon>Arthropoda</taxon>
        <taxon>Hexapoda</taxon>
        <taxon>Insecta</taxon>
        <taxon>Pterygota</taxon>
        <taxon>Neoptera</taxon>
        <taxon>Endopterygota</taxon>
        <taxon>Diptera</taxon>
        <taxon>Brachycera</taxon>
        <taxon>Muscomorpha</taxon>
        <taxon>Ephydroidea</taxon>
        <taxon>Drosophilidae</taxon>
        <taxon>Drosophila</taxon>
        <taxon>Sophophora</taxon>
    </lineage>
</organism>
<dbReference type="OMA" id="HTLVRKY"/>
<protein>
    <submittedName>
        <fullName evidence="2">Uncharacterized protein</fullName>
    </submittedName>
</protein>
<evidence type="ECO:0000313" key="3">
    <source>
        <dbReference type="Proteomes" id="UP000002282"/>
    </source>
</evidence>
<reference evidence="2 3" key="1">
    <citation type="journal article" date="2007" name="Nature">
        <title>Evolution of genes and genomes on the Drosophila phylogeny.</title>
        <authorList>
            <consortium name="Drosophila 12 Genomes Consortium"/>
            <person name="Clark A.G."/>
            <person name="Eisen M.B."/>
            <person name="Smith D.R."/>
            <person name="Bergman C.M."/>
            <person name="Oliver B."/>
            <person name="Markow T.A."/>
            <person name="Kaufman T.C."/>
            <person name="Kellis M."/>
            <person name="Gelbart W."/>
            <person name="Iyer V.N."/>
            <person name="Pollard D.A."/>
            <person name="Sackton T.B."/>
            <person name="Larracuente A.M."/>
            <person name="Singh N.D."/>
            <person name="Abad J.P."/>
            <person name="Abt D.N."/>
            <person name="Adryan B."/>
            <person name="Aguade M."/>
            <person name="Akashi H."/>
            <person name="Anderson W.W."/>
            <person name="Aquadro C.F."/>
            <person name="Ardell D.H."/>
            <person name="Arguello R."/>
            <person name="Artieri C.G."/>
            <person name="Barbash D.A."/>
            <person name="Barker D."/>
            <person name="Barsanti P."/>
            <person name="Batterham P."/>
            <person name="Batzoglou S."/>
            <person name="Begun D."/>
            <person name="Bhutkar A."/>
            <person name="Blanco E."/>
            <person name="Bosak S.A."/>
            <person name="Bradley R.K."/>
            <person name="Brand A.D."/>
            <person name="Brent M.R."/>
            <person name="Brooks A.N."/>
            <person name="Brown R.H."/>
            <person name="Butlin R.K."/>
            <person name="Caggese C."/>
            <person name="Calvi B.R."/>
            <person name="Bernardo de Carvalho A."/>
            <person name="Caspi A."/>
            <person name="Castrezana S."/>
            <person name="Celniker S.E."/>
            <person name="Chang J.L."/>
            <person name="Chapple C."/>
            <person name="Chatterji S."/>
            <person name="Chinwalla A."/>
            <person name="Civetta A."/>
            <person name="Clifton S.W."/>
            <person name="Comeron J.M."/>
            <person name="Costello J.C."/>
            <person name="Coyne J.A."/>
            <person name="Daub J."/>
            <person name="David R.G."/>
            <person name="Delcher A.L."/>
            <person name="Delehaunty K."/>
            <person name="Do C.B."/>
            <person name="Ebling H."/>
            <person name="Edwards K."/>
            <person name="Eickbush T."/>
            <person name="Evans J.D."/>
            <person name="Filipski A."/>
            <person name="Findeiss S."/>
            <person name="Freyhult E."/>
            <person name="Fulton L."/>
            <person name="Fulton R."/>
            <person name="Garcia A.C."/>
            <person name="Gardiner A."/>
            <person name="Garfield D.A."/>
            <person name="Garvin B.E."/>
            <person name="Gibson G."/>
            <person name="Gilbert D."/>
            <person name="Gnerre S."/>
            <person name="Godfrey J."/>
            <person name="Good R."/>
            <person name="Gotea V."/>
            <person name="Gravely B."/>
            <person name="Greenberg A.J."/>
            <person name="Griffiths-Jones S."/>
            <person name="Gross S."/>
            <person name="Guigo R."/>
            <person name="Gustafson E.A."/>
            <person name="Haerty W."/>
            <person name="Hahn M.W."/>
            <person name="Halligan D.L."/>
            <person name="Halpern A.L."/>
            <person name="Halter G.M."/>
            <person name="Han M.V."/>
            <person name="Heger A."/>
            <person name="Hillier L."/>
            <person name="Hinrichs A.S."/>
            <person name="Holmes I."/>
            <person name="Hoskins R.A."/>
            <person name="Hubisz M.J."/>
            <person name="Hultmark D."/>
            <person name="Huntley M.A."/>
            <person name="Jaffe D.B."/>
            <person name="Jagadeeshan S."/>
            <person name="Jeck W.R."/>
            <person name="Johnson J."/>
            <person name="Jones C.D."/>
            <person name="Jordan W.C."/>
            <person name="Karpen G.H."/>
            <person name="Kataoka E."/>
            <person name="Keightley P.D."/>
            <person name="Kheradpour P."/>
            <person name="Kirkness E.F."/>
            <person name="Koerich L.B."/>
            <person name="Kristiansen K."/>
            <person name="Kudrna D."/>
            <person name="Kulathinal R.J."/>
            <person name="Kumar S."/>
            <person name="Kwok R."/>
            <person name="Lander E."/>
            <person name="Langley C.H."/>
            <person name="Lapoint R."/>
            <person name="Lazzaro B.P."/>
            <person name="Lee S.J."/>
            <person name="Levesque L."/>
            <person name="Li R."/>
            <person name="Lin C.F."/>
            <person name="Lin M.F."/>
            <person name="Lindblad-Toh K."/>
            <person name="Llopart A."/>
            <person name="Long M."/>
            <person name="Low L."/>
            <person name="Lozovsky E."/>
            <person name="Lu J."/>
            <person name="Luo M."/>
            <person name="Machado C.A."/>
            <person name="Makalowski W."/>
            <person name="Marzo M."/>
            <person name="Matsuda M."/>
            <person name="Matzkin L."/>
            <person name="McAllister B."/>
            <person name="McBride C.S."/>
            <person name="McKernan B."/>
            <person name="McKernan K."/>
            <person name="Mendez-Lago M."/>
            <person name="Minx P."/>
            <person name="Mollenhauer M.U."/>
            <person name="Montooth K."/>
            <person name="Mount S.M."/>
            <person name="Mu X."/>
            <person name="Myers E."/>
            <person name="Negre B."/>
            <person name="Newfeld S."/>
            <person name="Nielsen R."/>
            <person name="Noor M.A."/>
            <person name="O'Grady P."/>
            <person name="Pachter L."/>
            <person name="Papaceit M."/>
            <person name="Parisi M.J."/>
            <person name="Parisi M."/>
            <person name="Parts L."/>
            <person name="Pedersen J.S."/>
            <person name="Pesole G."/>
            <person name="Phillippy A.M."/>
            <person name="Ponting C.P."/>
            <person name="Pop M."/>
            <person name="Porcelli D."/>
            <person name="Powell J.R."/>
            <person name="Prohaska S."/>
            <person name="Pruitt K."/>
            <person name="Puig M."/>
            <person name="Quesneville H."/>
            <person name="Ram K.R."/>
            <person name="Rand D."/>
            <person name="Rasmussen M.D."/>
            <person name="Reed L.K."/>
            <person name="Reenan R."/>
            <person name="Reily A."/>
            <person name="Remington K.A."/>
            <person name="Rieger T.T."/>
            <person name="Ritchie M.G."/>
            <person name="Robin C."/>
            <person name="Rogers Y.H."/>
            <person name="Rohde C."/>
            <person name="Rozas J."/>
            <person name="Rubenfield M.J."/>
            <person name="Ruiz A."/>
            <person name="Russo S."/>
            <person name="Salzberg S.L."/>
            <person name="Sanchez-Gracia A."/>
            <person name="Saranga D.J."/>
            <person name="Sato H."/>
            <person name="Schaeffer S.W."/>
            <person name="Schatz M.C."/>
            <person name="Schlenke T."/>
            <person name="Schwartz R."/>
            <person name="Segarra C."/>
            <person name="Singh R.S."/>
            <person name="Sirot L."/>
            <person name="Sirota M."/>
            <person name="Sisneros N.B."/>
            <person name="Smith C.D."/>
            <person name="Smith T.F."/>
            <person name="Spieth J."/>
            <person name="Stage D.E."/>
            <person name="Stark A."/>
            <person name="Stephan W."/>
            <person name="Strausberg R.L."/>
            <person name="Strempel S."/>
            <person name="Sturgill D."/>
            <person name="Sutton G."/>
            <person name="Sutton G.G."/>
            <person name="Tao W."/>
            <person name="Teichmann S."/>
            <person name="Tobari Y.N."/>
            <person name="Tomimura Y."/>
            <person name="Tsolas J.M."/>
            <person name="Valente V.L."/>
            <person name="Venter E."/>
            <person name="Venter J.C."/>
            <person name="Vicario S."/>
            <person name="Vieira F.G."/>
            <person name="Vilella A.J."/>
            <person name="Villasante A."/>
            <person name="Walenz B."/>
            <person name="Wang J."/>
            <person name="Wasserman M."/>
            <person name="Watts T."/>
            <person name="Wilson D."/>
            <person name="Wilson R.K."/>
            <person name="Wing R.A."/>
            <person name="Wolfner M.F."/>
            <person name="Wong A."/>
            <person name="Wong G.K."/>
            <person name="Wu C.I."/>
            <person name="Wu G."/>
            <person name="Yamamoto D."/>
            <person name="Yang H.P."/>
            <person name="Yang S.P."/>
            <person name="Yorke J.A."/>
            <person name="Yoshida K."/>
            <person name="Zdobnov E."/>
            <person name="Zhang P."/>
            <person name="Zhang Y."/>
            <person name="Zimin A.V."/>
            <person name="Baldwin J."/>
            <person name="Abdouelleil A."/>
            <person name="Abdulkadir J."/>
            <person name="Abebe A."/>
            <person name="Abera B."/>
            <person name="Abreu J."/>
            <person name="Acer S.C."/>
            <person name="Aftuck L."/>
            <person name="Alexander A."/>
            <person name="An P."/>
            <person name="Anderson E."/>
            <person name="Anderson S."/>
            <person name="Arachi H."/>
            <person name="Azer M."/>
            <person name="Bachantsang P."/>
            <person name="Barry A."/>
            <person name="Bayul T."/>
            <person name="Berlin A."/>
            <person name="Bessette D."/>
            <person name="Bloom T."/>
            <person name="Blye J."/>
            <person name="Boguslavskiy L."/>
            <person name="Bonnet C."/>
            <person name="Boukhgalter B."/>
            <person name="Bourzgui I."/>
            <person name="Brown A."/>
            <person name="Cahill P."/>
            <person name="Channer S."/>
            <person name="Cheshatsang Y."/>
            <person name="Chuda L."/>
            <person name="Citroen M."/>
            <person name="Collymore A."/>
            <person name="Cooke P."/>
            <person name="Costello M."/>
            <person name="D'Aco K."/>
            <person name="Daza R."/>
            <person name="De Haan G."/>
            <person name="DeGray S."/>
            <person name="DeMaso C."/>
            <person name="Dhargay N."/>
            <person name="Dooley K."/>
            <person name="Dooley E."/>
            <person name="Doricent M."/>
            <person name="Dorje P."/>
            <person name="Dorjee K."/>
            <person name="Dupes A."/>
            <person name="Elong R."/>
            <person name="Falk J."/>
            <person name="Farina A."/>
            <person name="Faro S."/>
            <person name="Ferguson D."/>
            <person name="Fisher S."/>
            <person name="Foley C.D."/>
            <person name="Franke A."/>
            <person name="Friedrich D."/>
            <person name="Gadbois L."/>
            <person name="Gearin G."/>
            <person name="Gearin C.R."/>
            <person name="Giannoukos G."/>
            <person name="Goode T."/>
            <person name="Graham J."/>
            <person name="Grandbois E."/>
            <person name="Grewal S."/>
            <person name="Gyaltsen K."/>
            <person name="Hafez N."/>
            <person name="Hagos B."/>
            <person name="Hall J."/>
            <person name="Henson C."/>
            <person name="Hollinger A."/>
            <person name="Honan T."/>
            <person name="Huard M.D."/>
            <person name="Hughes L."/>
            <person name="Hurhula B."/>
            <person name="Husby M.E."/>
            <person name="Kamat A."/>
            <person name="Kanga B."/>
            <person name="Kashin S."/>
            <person name="Khazanovich D."/>
            <person name="Kisner P."/>
            <person name="Lance K."/>
            <person name="Lara M."/>
            <person name="Lee W."/>
            <person name="Lennon N."/>
            <person name="Letendre F."/>
            <person name="LeVine R."/>
            <person name="Lipovsky A."/>
            <person name="Liu X."/>
            <person name="Liu J."/>
            <person name="Liu S."/>
            <person name="Lokyitsang T."/>
            <person name="Lokyitsang Y."/>
            <person name="Lubonja R."/>
            <person name="Lui A."/>
            <person name="MacDonald P."/>
            <person name="Magnisalis V."/>
            <person name="Maru K."/>
            <person name="Matthews C."/>
            <person name="McCusker W."/>
            <person name="McDonough S."/>
            <person name="Mehta T."/>
            <person name="Meldrim J."/>
            <person name="Meneus L."/>
            <person name="Mihai O."/>
            <person name="Mihalev A."/>
            <person name="Mihova T."/>
            <person name="Mittelman R."/>
            <person name="Mlenga V."/>
            <person name="Montmayeur A."/>
            <person name="Mulrain L."/>
            <person name="Navidi A."/>
            <person name="Naylor J."/>
            <person name="Negash T."/>
            <person name="Nguyen T."/>
            <person name="Nguyen N."/>
            <person name="Nicol R."/>
            <person name="Norbu C."/>
            <person name="Norbu N."/>
            <person name="Novod N."/>
            <person name="O'Neill B."/>
            <person name="Osman S."/>
            <person name="Markiewicz E."/>
            <person name="Oyono O.L."/>
            <person name="Patti C."/>
            <person name="Phunkhang P."/>
            <person name="Pierre F."/>
            <person name="Priest M."/>
            <person name="Raghuraman S."/>
            <person name="Rege F."/>
            <person name="Reyes R."/>
            <person name="Rise C."/>
            <person name="Rogov P."/>
            <person name="Ross K."/>
            <person name="Ryan E."/>
            <person name="Settipalli S."/>
            <person name="Shea T."/>
            <person name="Sherpa N."/>
            <person name="Shi L."/>
            <person name="Shih D."/>
            <person name="Sparrow T."/>
            <person name="Spaulding J."/>
            <person name="Stalker J."/>
            <person name="Stange-Thomann N."/>
            <person name="Stavropoulos S."/>
            <person name="Stone C."/>
            <person name="Strader C."/>
            <person name="Tesfaye S."/>
            <person name="Thomson T."/>
            <person name="Thoulutsang Y."/>
            <person name="Thoulutsang D."/>
            <person name="Topham K."/>
            <person name="Topping I."/>
            <person name="Tsamla T."/>
            <person name="Vassiliev H."/>
            <person name="Vo A."/>
            <person name="Wangchuk T."/>
            <person name="Wangdi T."/>
            <person name="Weiand M."/>
            <person name="Wilkinson J."/>
            <person name="Wilson A."/>
            <person name="Yadav S."/>
            <person name="Young G."/>
            <person name="Yu Q."/>
            <person name="Zembek L."/>
            <person name="Zhong D."/>
            <person name="Zimmer A."/>
            <person name="Zwirko Z."/>
            <person name="Jaffe D.B."/>
            <person name="Alvarez P."/>
            <person name="Brockman W."/>
            <person name="Butler J."/>
            <person name="Chin C."/>
            <person name="Gnerre S."/>
            <person name="Grabherr M."/>
            <person name="Kleber M."/>
            <person name="Mauceli E."/>
            <person name="MacCallum I."/>
        </authorList>
    </citation>
    <scope>NUCLEOTIDE SEQUENCE [LARGE SCALE GENOMIC DNA]</scope>
    <source>
        <strain evidence="3">Tai18E2 / Tucson 14021-0261.01</strain>
    </source>
</reference>